<dbReference type="NCBIfam" id="TIGR00738">
    <property type="entry name" value="rrf2_super"/>
    <property type="match status" value="1"/>
</dbReference>
<dbReference type="InterPro" id="IPR036390">
    <property type="entry name" value="WH_DNA-bd_sf"/>
</dbReference>
<dbReference type="Proteomes" id="UP000316798">
    <property type="component" value="Chromosome"/>
</dbReference>
<dbReference type="EMBL" id="CP035503">
    <property type="protein sequence ID" value="QDL39061.1"/>
    <property type="molecule type" value="Genomic_DNA"/>
</dbReference>
<keyword evidence="1" id="KW-0238">DNA-binding</keyword>
<reference evidence="2 3" key="1">
    <citation type="submission" date="2019-01" db="EMBL/GenBank/DDBJ databases">
        <title>Genomic insights into a novel species Rhodoferax sp.</title>
        <authorList>
            <person name="Jin L."/>
        </authorList>
    </citation>
    <scope>NUCLEOTIDE SEQUENCE [LARGE SCALE GENOMIC DNA]</scope>
    <source>
        <strain evidence="2 3">CHu59-6-5</strain>
    </source>
</reference>
<name>A0A515DF72_9BURK</name>
<accession>A0A515DF72</accession>
<dbReference type="OrthoDB" id="9808360at2"/>
<dbReference type="GO" id="GO:0005829">
    <property type="term" value="C:cytosol"/>
    <property type="evidence" value="ECO:0007669"/>
    <property type="project" value="TreeGrafter"/>
</dbReference>
<dbReference type="GO" id="GO:0003677">
    <property type="term" value="F:DNA binding"/>
    <property type="evidence" value="ECO:0007669"/>
    <property type="project" value="UniProtKB-KW"/>
</dbReference>
<gene>
    <name evidence="2" type="ORF">EUB48_18485</name>
</gene>
<dbReference type="InterPro" id="IPR036388">
    <property type="entry name" value="WH-like_DNA-bd_sf"/>
</dbReference>
<dbReference type="SUPFAM" id="SSF46785">
    <property type="entry name" value="Winged helix' DNA-binding domain"/>
    <property type="match status" value="1"/>
</dbReference>
<sequence length="175" mass="18375">MRLSTKGRFAVTALIDLGLRENAGPVSLADIAVRHQISLSYLEQVFSRLRQCKLVESTRGPGGGYSLARGADAISVADIIGAVEGWRGGNGAQAGTPHPAAAAAMTAELWATLSAQMTAHMQSISLRSLVSEQRAKGVQVESRPARRGVYTKPKPLHTTAPNSVFALGSSLLAGR</sequence>
<dbReference type="PROSITE" id="PS51197">
    <property type="entry name" value="HTH_RRF2_2"/>
    <property type="match status" value="1"/>
</dbReference>
<dbReference type="KEGG" id="rhf:EUB48_18485"/>
<evidence type="ECO:0000313" key="2">
    <source>
        <dbReference type="EMBL" id="QDL39061.1"/>
    </source>
</evidence>
<dbReference type="PANTHER" id="PTHR33221">
    <property type="entry name" value="WINGED HELIX-TURN-HELIX TRANSCRIPTIONAL REGULATOR, RRF2 FAMILY"/>
    <property type="match status" value="1"/>
</dbReference>
<dbReference type="InterPro" id="IPR000944">
    <property type="entry name" value="Tscrpt_reg_Rrf2"/>
</dbReference>
<proteinExistence type="predicted"/>
<dbReference type="Gene3D" id="1.10.10.10">
    <property type="entry name" value="Winged helix-like DNA-binding domain superfamily/Winged helix DNA-binding domain"/>
    <property type="match status" value="1"/>
</dbReference>
<dbReference type="GO" id="GO:0003700">
    <property type="term" value="F:DNA-binding transcription factor activity"/>
    <property type="evidence" value="ECO:0007669"/>
    <property type="project" value="TreeGrafter"/>
</dbReference>
<dbReference type="Pfam" id="PF02082">
    <property type="entry name" value="Rrf2"/>
    <property type="match status" value="1"/>
</dbReference>
<dbReference type="PANTHER" id="PTHR33221:SF5">
    <property type="entry name" value="HTH-TYPE TRANSCRIPTIONAL REGULATOR ISCR"/>
    <property type="match status" value="1"/>
</dbReference>
<evidence type="ECO:0000313" key="3">
    <source>
        <dbReference type="Proteomes" id="UP000316798"/>
    </source>
</evidence>
<dbReference type="AlphaFoldDB" id="A0A515DF72"/>
<keyword evidence="3" id="KW-1185">Reference proteome</keyword>
<protein>
    <submittedName>
        <fullName evidence="2">Rrf2 family transcriptional regulator</fullName>
    </submittedName>
</protein>
<evidence type="ECO:0000256" key="1">
    <source>
        <dbReference type="ARBA" id="ARBA00023125"/>
    </source>
</evidence>
<dbReference type="RefSeq" id="WP_142820522.1">
    <property type="nucleotide sequence ID" value="NZ_CP035503.1"/>
</dbReference>
<organism evidence="2 3">
    <name type="scientific">Rhodoferax sediminis</name>
    <dbReference type="NCBI Taxonomy" id="2509614"/>
    <lineage>
        <taxon>Bacteria</taxon>
        <taxon>Pseudomonadati</taxon>
        <taxon>Pseudomonadota</taxon>
        <taxon>Betaproteobacteria</taxon>
        <taxon>Burkholderiales</taxon>
        <taxon>Comamonadaceae</taxon>
        <taxon>Rhodoferax</taxon>
    </lineage>
</organism>